<dbReference type="HOGENOM" id="CLU_060351_0_1_1"/>
<evidence type="ECO:0000313" key="2">
    <source>
        <dbReference type="Proteomes" id="UP000008063"/>
    </source>
</evidence>
<sequence>MSVSRRVSMAWGEGPPYEDTDTIVLTGHTYFVDVRVKKNSVPDELDWASAGIKTSKDLGDGSAHCTWKHFVDSRSRNPDVDEGIVVIRPEDPLRCVERGRMKNPDTGCVEEYEEIWLDESIRKGTRVAILERDDGDAFVAIIGPWKLGVGWDWAWRTDGGDSLEGSEIKVEGNVRVGDKIGKWVIREFWST</sequence>
<dbReference type="Gene3D" id="2.40.128.320">
    <property type="entry name" value="Protein HRI1, N-terminal domain"/>
    <property type="match status" value="1"/>
</dbReference>
<dbReference type="InterPro" id="IPR031818">
    <property type="entry name" value="Hri1"/>
</dbReference>
<organism evidence="2">
    <name type="scientific">Serpula lacrymans var. lacrymans (strain S7.3)</name>
    <name type="common">Dry rot fungus</name>
    <dbReference type="NCBI Taxonomy" id="936435"/>
    <lineage>
        <taxon>Eukaryota</taxon>
        <taxon>Fungi</taxon>
        <taxon>Dikarya</taxon>
        <taxon>Basidiomycota</taxon>
        <taxon>Agaricomycotina</taxon>
        <taxon>Agaricomycetes</taxon>
        <taxon>Agaricomycetidae</taxon>
        <taxon>Boletales</taxon>
        <taxon>Coniophorineae</taxon>
        <taxon>Serpulaceae</taxon>
        <taxon>Serpula</taxon>
    </lineage>
</organism>
<proteinExistence type="predicted"/>
<dbReference type="OMA" id="WASETPF"/>
<name>F8PTV3_SERL3</name>
<evidence type="ECO:0008006" key="3">
    <source>
        <dbReference type="Google" id="ProtNLM"/>
    </source>
</evidence>
<evidence type="ECO:0000313" key="1">
    <source>
        <dbReference type="EMBL" id="EGO01098.1"/>
    </source>
</evidence>
<dbReference type="InParanoid" id="F8PTV3"/>
<reference evidence="2" key="1">
    <citation type="journal article" date="2011" name="Science">
        <title>The plant cell wall-decomposing machinery underlies the functional diversity of forest fungi.</title>
        <authorList>
            <person name="Eastwood D.C."/>
            <person name="Floudas D."/>
            <person name="Binder M."/>
            <person name="Majcherczyk A."/>
            <person name="Schneider P."/>
            <person name="Aerts A."/>
            <person name="Asiegbu F.O."/>
            <person name="Baker S.E."/>
            <person name="Barry K."/>
            <person name="Bendiksby M."/>
            <person name="Blumentritt M."/>
            <person name="Coutinho P.M."/>
            <person name="Cullen D."/>
            <person name="de Vries R.P."/>
            <person name="Gathman A."/>
            <person name="Goodell B."/>
            <person name="Henrissat B."/>
            <person name="Ihrmark K."/>
            <person name="Kauserud H."/>
            <person name="Kohler A."/>
            <person name="LaButti K."/>
            <person name="Lapidus A."/>
            <person name="Lavin J.L."/>
            <person name="Lee Y.-H."/>
            <person name="Lindquist E."/>
            <person name="Lilly W."/>
            <person name="Lucas S."/>
            <person name="Morin E."/>
            <person name="Murat C."/>
            <person name="Oguiza J.A."/>
            <person name="Park J."/>
            <person name="Pisabarro A.G."/>
            <person name="Riley R."/>
            <person name="Rosling A."/>
            <person name="Salamov A."/>
            <person name="Schmidt O."/>
            <person name="Schmutz J."/>
            <person name="Skrede I."/>
            <person name="Stenlid J."/>
            <person name="Wiebenga A."/>
            <person name="Xie X."/>
            <person name="Kuees U."/>
            <person name="Hibbett D.S."/>
            <person name="Hoffmeister D."/>
            <person name="Hoegberg N."/>
            <person name="Martin F."/>
            <person name="Grigoriev I.V."/>
            <person name="Watkinson S.C."/>
        </authorList>
    </citation>
    <scope>NUCLEOTIDE SEQUENCE [LARGE SCALE GENOMIC DNA]</scope>
    <source>
        <strain evidence="2">strain S7.3</strain>
    </source>
</reference>
<accession>F8PTV3</accession>
<gene>
    <name evidence="1" type="ORF">SERLA73DRAFT_159630</name>
</gene>
<protein>
    <recommendedName>
        <fullName evidence="3">Protein HRI1</fullName>
    </recommendedName>
</protein>
<dbReference type="Proteomes" id="UP000008063">
    <property type="component" value="Unassembled WGS sequence"/>
</dbReference>
<dbReference type="InterPro" id="IPR043047">
    <property type="entry name" value="Hri1_N_sf"/>
</dbReference>
<dbReference type="AlphaFoldDB" id="F8PTV3"/>
<dbReference type="Pfam" id="PF16815">
    <property type="entry name" value="HRI1"/>
    <property type="match status" value="1"/>
</dbReference>
<dbReference type="EMBL" id="GL945478">
    <property type="protein sequence ID" value="EGO01098.1"/>
    <property type="molecule type" value="Genomic_DNA"/>
</dbReference>
<keyword evidence="2" id="KW-1185">Reference proteome</keyword>
<dbReference type="STRING" id="936435.F8PTV3"/>